<dbReference type="Proteomes" id="UP001403385">
    <property type="component" value="Unassembled WGS sequence"/>
</dbReference>
<organism evidence="5 6">
    <name type="scientific">Rapidithrix thailandica</name>
    <dbReference type="NCBI Taxonomy" id="413964"/>
    <lineage>
        <taxon>Bacteria</taxon>
        <taxon>Pseudomonadati</taxon>
        <taxon>Bacteroidota</taxon>
        <taxon>Cytophagia</taxon>
        <taxon>Cytophagales</taxon>
        <taxon>Flammeovirgaceae</taxon>
        <taxon>Rapidithrix</taxon>
    </lineage>
</organism>
<dbReference type="PANTHER" id="PTHR43280">
    <property type="entry name" value="ARAC-FAMILY TRANSCRIPTIONAL REGULATOR"/>
    <property type="match status" value="1"/>
</dbReference>
<dbReference type="PANTHER" id="PTHR43280:SF32">
    <property type="entry name" value="TRANSCRIPTIONAL REGULATORY PROTEIN"/>
    <property type="match status" value="1"/>
</dbReference>
<dbReference type="EMBL" id="JBDKWZ010000001">
    <property type="protein sequence ID" value="MEN7546856.1"/>
    <property type="molecule type" value="Genomic_DNA"/>
</dbReference>
<gene>
    <name evidence="5" type="ORF">AAG747_02975</name>
</gene>
<dbReference type="InterPro" id="IPR009057">
    <property type="entry name" value="Homeodomain-like_sf"/>
</dbReference>
<dbReference type="InterPro" id="IPR020449">
    <property type="entry name" value="Tscrpt_reg_AraC-type_HTH"/>
</dbReference>
<dbReference type="PROSITE" id="PS01124">
    <property type="entry name" value="HTH_ARAC_FAMILY_2"/>
    <property type="match status" value="1"/>
</dbReference>
<dbReference type="SUPFAM" id="SSF46689">
    <property type="entry name" value="Homeodomain-like"/>
    <property type="match status" value="1"/>
</dbReference>
<comment type="caution">
    <text evidence="5">The sequence shown here is derived from an EMBL/GenBank/DDBJ whole genome shotgun (WGS) entry which is preliminary data.</text>
</comment>
<evidence type="ECO:0000256" key="1">
    <source>
        <dbReference type="ARBA" id="ARBA00023015"/>
    </source>
</evidence>
<protein>
    <submittedName>
        <fullName evidence="5">Helix-turn-helix transcriptional regulator</fullName>
    </submittedName>
</protein>
<reference evidence="5 6" key="1">
    <citation type="submission" date="2024-04" db="EMBL/GenBank/DDBJ databases">
        <title>Novel genus in family Flammeovirgaceae.</title>
        <authorList>
            <person name="Nguyen T.H."/>
            <person name="Vuong T.Q."/>
            <person name="Le H."/>
            <person name="Kim S.-G."/>
        </authorList>
    </citation>
    <scope>NUCLEOTIDE SEQUENCE [LARGE SCALE GENOMIC DNA]</scope>
    <source>
        <strain evidence="5 6">JCM 23209</strain>
    </source>
</reference>
<keyword evidence="1" id="KW-0805">Transcription regulation</keyword>
<dbReference type="PRINTS" id="PR00032">
    <property type="entry name" value="HTHARAC"/>
</dbReference>
<dbReference type="AlphaFoldDB" id="A0AAW9S152"/>
<proteinExistence type="predicted"/>
<evidence type="ECO:0000256" key="3">
    <source>
        <dbReference type="ARBA" id="ARBA00023163"/>
    </source>
</evidence>
<name>A0AAW9S152_9BACT</name>
<sequence>MFKDKPLDVPKFSTTEFKTHFFEQNQAVHKVFKNNYEDFLIAKFEDFRESMNLPIPFYRRPVTEILFITQGSIHRGCNLNKIPVKENQTHLWLENHIATVEAFSEDISGFYCHFTYNFLSDSYHTTRIIRDLQLINKFTHHRPLTPKNTALKAMQNIYERLYEIFHSDNNPQLIRTYLQTLLLEIKKSLPSSKESPKLSRPVQLTEQFKELLFAHVTKEQSLKFYAEKLFVSSNHLNKSVKQSTGKTASEWLFDALTLEAKVLLKQSDLPIGNVAFRLGFEDQSYFCKFFKKQTGVLPSRFRQMD</sequence>
<evidence type="ECO:0000259" key="4">
    <source>
        <dbReference type="PROSITE" id="PS01124"/>
    </source>
</evidence>
<evidence type="ECO:0000313" key="5">
    <source>
        <dbReference type="EMBL" id="MEN7546856.1"/>
    </source>
</evidence>
<dbReference type="SMART" id="SM00342">
    <property type="entry name" value="HTH_ARAC"/>
    <property type="match status" value="1"/>
</dbReference>
<keyword evidence="2" id="KW-0238">DNA-binding</keyword>
<dbReference type="RefSeq" id="WP_346819636.1">
    <property type="nucleotide sequence ID" value="NZ_JBDKWZ010000001.1"/>
</dbReference>
<keyword evidence="3" id="KW-0804">Transcription</keyword>
<feature type="domain" description="HTH araC/xylS-type" evidence="4">
    <location>
        <begin position="206"/>
        <end position="304"/>
    </location>
</feature>
<dbReference type="Pfam" id="PF12833">
    <property type="entry name" value="HTH_18"/>
    <property type="match status" value="1"/>
</dbReference>
<evidence type="ECO:0000256" key="2">
    <source>
        <dbReference type="ARBA" id="ARBA00023125"/>
    </source>
</evidence>
<dbReference type="Gene3D" id="1.10.10.60">
    <property type="entry name" value="Homeodomain-like"/>
    <property type="match status" value="1"/>
</dbReference>
<dbReference type="GO" id="GO:0003700">
    <property type="term" value="F:DNA-binding transcription factor activity"/>
    <property type="evidence" value="ECO:0007669"/>
    <property type="project" value="InterPro"/>
</dbReference>
<keyword evidence="6" id="KW-1185">Reference proteome</keyword>
<dbReference type="GO" id="GO:0043565">
    <property type="term" value="F:sequence-specific DNA binding"/>
    <property type="evidence" value="ECO:0007669"/>
    <property type="project" value="InterPro"/>
</dbReference>
<dbReference type="InterPro" id="IPR018060">
    <property type="entry name" value="HTH_AraC"/>
</dbReference>
<evidence type="ECO:0000313" key="6">
    <source>
        <dbReference type="Proteomes" id="UP001403385"/>
    </source>
</evidence>
<accession>A0AAW9S152</accession>